<evidence type="ECO:0000256" key="6">
    <source>
        <dbReference type="ARBA" id="ARBA00022970"/>
    </source>
</evidence>
<name>A0AAI9EEB9_9PEZI</name>
<evidence type="ECO:0000256" key="4">
    <source>
        <dbReference type="ARBA" id="ARBA00022554"/>
    </source>
</evidence>
<proteinExistence type="inferred from homology"/>
<keyword evidence="5 10" id="KW-0812">Transmembrane</keyword>
<comment type="similarity">
    <text evidence="2 10">Belongs to the ATG22 family.</text>
</comment>
<dbReference type="CDD" id="cd17483">
    <property type="entry name" value="MFS_Atg22_like"/>
    <property type="match status" value="1"/>
</dbReference>
<keyword evidence="8 10" id="KW-0072">Autophagy</keyword>
<reference evidence="12" key="1">
    <citation type="submission" date="2023-11" db="EMBL/GenBank/DDBJ databases">
        <authorList>
            <person name="Alioto T."/>
            <person name="Alioto T."/>
            <person name="Gomez Garrido J."/>
        </authorList>
    </citation>
    <scope>NUCLEOTIDE SEQUENCE</scope>
</reference>
<dbReference type="Proteomes" id="UP001296104">
    <property type="component" value="Unassembled WGS sequence"/>
</dbReference>
<feature type="transmembrane region" description="Helical" evidence="10">
    <location>
        <begin position="234"/>
        <end position="251"/>
    </location>
</feature>
<dbReference type="InterPro" id="IPR050495">
    <property type="entry name" value="ATG22/LtaA_families"/>
</dbReference>
<dbReference type="GO" id="GO:0032974">
    <property type="term" value="P:amino acid transmembrane export from vacuole"/>
    <property type="evidence" value="ECO:0007669"/>
    <property type="project" value="InterPro"/>
</dbReference>
<keyword evidence="13" id="KW-1185">Reference proteome</keyword>
<evidence type="ECO:0000313" key="13">
    <source>
        <dbReference type="Proteomes" id="UP001296104"/>
    </source>
</evidence>
<dbReference type="GO" id="GO:0006914">
    <property type="term" value="P:autophagy"/>
    <property type="evidence" value="ECO:0007669"/>
    <property type="project" value="UniProtKB-KW"/>
</dbReference>
<evidence type="ECO:0000256" key="2">
    <source>
        <dbReference type="ARBA" id="ARBA00006978"/>
    </source>
</evidence>
<feature type="transmembrane region" description="Helical" evidence="10">
    <location>
        <begin position="595"/>
        <end position="615"/>
    </location>
</feature>
<keyword evidence="7 10" id="KW-1133">Transmembrane helix</keyword>
<gene>
    <name evidence="12" type="ORF">LECACI_7A010039</name>
</gene>
<evidence type="ECO:0000256" key="3">
    <source>
        <dbReference type="ARBA" id="ARBA00022448"/>
    </source>
</evidence>
<feature type="transmembrane region" description="Helical" evidence="10">
    <location>
        <begin position="365"/>
        <end position="384"/>
    </location>
</feature>
<comment type="subcellular location">
    <subcellularLocation>
        <location evidence="1 10">Vacuole membrane</location>
        <topology evidence="1 10">Multi-pass membrane protein</topology>
    </subcellularLocation>
</comment>
<comment type="function">
    <text evidence="10">Vacuolar effluxer which mediate the efflux of amino acids resulting from autophagic degradation. The release of autophagic amino acids allows the maintenance of protein synthesis and viability during nitrogen starvation.</text>
</comment>
<evidence type="ECO:0000256" key="10">
    <source>
        <dbReference type="RuleBase" id="RU363073"/>
    </source>
</evidence>
<keyword evidence="3 10" id="KW-0813">Transport</keyword>
<evidence type="ECO:0000256" key="8">
    <source>
        <dbReference type="ARBA" id="ARBA00023006"/>
    </source>
</evidence>
<dbReference type="EMBL" id="CAVMBE010000145">
    <property type="protein sequence ID" value="CAK4034881.1"/>
    <property type="molecule type" value="Genomic_DNA"/>
</dbReference>
<dbReference type="PANTHER" id="PTHR23519">
    <property type="entry name" value="AUTOPHAGY-RELATED PROTEIN 22"/>
    <property type="match status" value="1"/>
</dbReference>
<comment type="caution">
    <text evidence="12">The sequence shown here is derived from an EMBL/GenBank/DDBJ whole genome shotgun (WGS) entry which is preliminary data.</text>
</comment>
<evidence type="ECO:0000256" key="7">
    <source>
        <dbReference type="ARBA" id="ARBA00022989"/>
    </source>
</evidence>
<dbReference type="InterPro" id="IPR024671">
    <property type="entry name" value="Atg22-like"/>
</dbReference>
<feature type="transmembrane region" description="Helical" evidence="10">
    <location>
        <begin position="114"/>
        <end position="135"/>
    </location>
</feature>
<dbReference type="GO" id="GO:0005774">
    <property type="term" value="C:vacuolar membrane"/>
    <property type="evidence" value="ECO:0007669"/>
    <property type="project" value="UniProtKB-SubCell"/>
</dbReference>
<dbReference type="Gene3D" id="1.20.1250.20">
    <property type="entry name" value="MFS general substrate transporter like domains"/>
    <property type="match status" value="1"/>
</dbReference>
<feature type="transmembrane region" description="Helical" evidence="10">
    <location>
        <begin position="487"/>
        <end position="510"/>
    </location>
</feature>
<dbReference type="InterPro" id="IPR036259">
    <property type="entry name" value="MFS_trans_sf"/>
</dbReference>
<sequence>MPRRSLLTSPHPPSQSLPPHLRDEDDNNNNTSTASPPKPGGEPPPAGSDRDPCSQQRYESGSEADDERSSSALSTPSEDFYIMGPVDVDDRGRPLPSYPGEDTRPTSNRELLGFYTYSFAAEVFVVCGLGAFIPITLEDLARASSTAVLAHDHSKPCKPHGVDQSPSPPTLLALFDRSRHGESPQVGQCVFRILGIEVNTASFAMYTFSISVLLQALLVVTMSSAADHGKYRKSLLISLAAIGSIATMLFLPVTPAVYLLGSLWAIVGNVCVGASFVLLNSFLPLLVRWHPTVIPELESSQMANDEREVYEEYAGEDEPQTLEPRQVPDCTTPLLPTDGDTIPYPPPRATPSREMQLSTTISSHGVGIGYIAAAVVQVLSIFILQSTGADLFSLRLVLFVIGAWWLCFTIFAASLLSSRPGPPLSSTKTRTWFGYITYSWRNLGKTIIRARRLQDVLLFLAAWFMISDAIATVSGTAILFAKTTLGMNSALLALINLIVTISGIAGAFTWSKISRALQLKPSHTILTCICIFELIPIYGLLGYIPAIRRLGSFGLQQQWEMYPLGAVYGLVLGGLSSYCRSLYGELIPPGSEAAFYALYAVTDKGSSIFGPAIVGAIADATGDIRPAFWFLAVLIGLPIPLMLAVNVDRGKIEGAKLARETAPEDLDVDPGELVLDRSENSLQRSVEVVPR</sequence>
<feature type="transmembrane region" description="Helical" evidence="10">
    <location>
        <begin position="396"/>
        <end position="416"/>
    </location>
</feature>
<feature type="compositionally biased region" description="Pro residues" evidence="11">
    <location>
        <begin position="36"/>
        <end position="46"/>
    </location>
</feature>
<keyword evidence="9 10" id="KW-0472">Membrane</keyword>
<dbReference type="SUPFAM" id="SSF103473">
    <property type="entry name" value="MFS general substrate transporter"/>
    <property type="match status" value="1"/>
</dbReference>
<dbReference type="AlphaFoldDB" id="A0AAI9EEB9"/>
<keyword evidence="4 10" id="KW-0926">Vacuole</keyword>
<organism evidence="12 13">
    <name type="scientific">Lecanosticta acicola</name>
    <dbReference type="NCBI Taxonomy" id="111012"/>
    <lineage>
        <taxon>Eukaryota</taxon>
        <taxon>Fungi</taxon>
        <taxon>Dikarya</taxon>
        <taxon>Ascomycota</taxon>
        <taxon>Pezizomycotina</taxon>
        <taxon>Dothideomycetes</taxon>
        <taxon>Dothideomycetidae</taxon>
        <taxon>Mycosphaerellales</taxon>
        <taxon>Mycosphaerellaceae</taxon>
        <taxon>Lecanosticta</taxon>
    </lineage>
</organism>
<dbReference type="Pfam" id="PF11700">
    <property type="entry name" value="ATG22"/>
    <property type="match status" value="1"/>
</dbReference>
<dbReference type="PANTHER" id="PTHR23519:SF1">
    <property type="entry name" value="AUTOPHAGY-RELATED PROTEIN 22"/>
    <property type="match status" value="1"/>
</dbReference>
<evidence type="ECO:0000313" key="12">
    <source>
        <dbReference type="EMBL" id="CAK4034881.1"/>
    </source>
</evidence>
<feature type="transmembrane region" description="Helical" evidence="10">
    <location>
        <begin position="456"/>
        <end position="481"/>
    </location>
</feature>
<feature type="transmembrane region" description="Helical" evidence="10">
    <location>
        <begin position="561"/>
        <end position="583"/>
    </location>
</feature>
<dbReference type="InterPro" id="IPR044738">
    <property type="entry name" value="Atg22"/>
</dbReference>
<feature type="region of interest" description="Disordered" evidence="11">
    <location>
        <begin position="1"/>
        <end position="107"/>
    </location>
</feature>
<evidence type="ECO:0000256" key="1">
    <source>
        <dbReference type="ARBA" id="ARBA00004128"/>
    </source>
</evidence>
<feature type="transmembrane region" description="Helical" evidence="10">
    <location>
        <begin position="627"/>
        <end position="647"/>
    </location>
</feature>
<accession>A0AAI9EEB9</accession>
<protein>
    <recommendedName>
        <fullName evidence="10">Autophagy-related protein</fullName>
    </recommendedName>
</protein>
<feature type="transmembrane region" description="Helical" evidence="10">
    <location>
        <begin position="257"/>
        <end position="279"/>
    </location>
</feature>
<feature type="transmembrane region" description="Helical" evidence="10">
    <location>
        <begin position="203"/>
        <end position="222"/>
    </location>
</feature>
<evidence type="ECO:0000256" key="11">
    <source>
        <dbReference type="SAM" id="MobiDB-lite"/>
    </source>
</evidence>
<feature type="transmembrane region" description="Helical" evidence="10">
    <location>
        <begin position="522"/>
        <end position="541"/>
    </location>
</feature>
<evidence type="ECO:0000256" key="5">
    <source>
        <dbReference type="ARBA" id="ARBA00022692"/>
    </source>
</evidence>
<keyword evidence="6 10" id="KW-0029">Amino-acid transport</keyword>
<evidence type="ECO:0000256" key="9">
    <source>
        <dbReference type="ARBA" id="ARBA00023136"/>
    </source>
</evidence>